<gene>
    <name evidence="2" type="ORF">ISP13_07985</name>
</gene>
<keyword evidence="2" id="KW-0489">Methyltransferase</keyword>
<dbReference type="SUPFAM" id="SSF53335">
    <property type="entry name" value="S-adenosyl-L-methionine-dependent methyltransferases"/>
    <property type="match status" value="1"/>
</dbReference>
<keyword evidence="1" id="KW-0732">Signal</keyword>
<evidence type="ECO:0000313" key="2">
    <source>
        <dbReference type="EMBL" id="MFK2873471.1"/>
    </source>
</evidence>
<protein>
    <submittedName>
        <fullName evidence="2">Class I SAM-dependent methyltransferase</fullName>
    </submittedName>
</protein>
<dbReference type="GO" id="GO:0008168">
    <property type="term" value="F:methyltransferase activity"/>
    <property type="evidence" value="ECO:0007669"/>
    <property type="project" value="UniProtKB-KW"/>
</dbReference>
<reference evidence="2 3" key="1">
    <citation type="submission" date="2020-10" db="EMBL/GenBank/DDBJ databases">
        <title>Phylogeny of dyella-like bacteria.</title>
        <authorList>
            <person name="Fu J."/>
        </authorList>
    </citation>
    <scope>NUCLEOTIDE SEQUENCE [LARGE SCALE GENOMIC DNA]</scope>
    <source>
        <strain evidence="2 3">DHOB07</strain>
    </source>
</reference>
<dbReference type="EMBL" id="JADIKG010000011">
    <property type="protein sequence ID" value="MFK2873471.1"/>
    <property type="molecule type" value="Genomic_DNA"/>
</dbReference>
<feature type="chain" id="PRO_5046835003" evidence="1">
    <location>
        <begin position="27"/>
        <end position="256"/>
    </location>
</feature>
<sequence>MKLHGLFAAAATLVIFAALPAKPVQAVPSFVALAVANPARPAEDRAQDVNRKPIQVLGYINIGAGDKVVDLMPGNGYYTRLFSKLVGPHGTVYALQPTEMDKVAPQRLKSLRSLTSAAAFPNVTVLPLQPIAALSLPQGLDMVWTSQNYHDLHDPFMGSPDVARINKAIYDALKPGGLYIVLDHAAAAGTGVSKTNDLHRIDPAAVKAEVTAAGFQFVSESDVLRNPADDHTLAIFNPAIKGKTDKFIYTFRKPVQ</sequence>
<dbReference type="CDD" id="cd02440">
    <property type="entry name" value="AdoMet_MTases"/>
    <property type="match status" value="1"/>
</dbReference>
<dbReference type="RefSeq" id="WP_284397370.1">
    <property type="nucleotide sequence ID" value="NZ_BSNQ01000003.1"/>
</dbReference>
<keyword evidence="3" id="KW-1185">Reference proteome</keyword>
<dbReference type="Proteomes" id="UP001620405">
    <property type="component" value="Unassembled WGS sequence"/>
</dbReference>
<name>A0ABW8IU08_9GAMM</name>
<organism evidence="2 3">
    <name type="scientific">Dyella lipolytica</name>
    <dbReference type="NCBI Taxonomy" id="1867835"/>
    <lineage>
        <taxon>Bacteria</taxon>
        <taxon>Pseudomonadati</taxon>
        <taxon>Pseudomonadota</taxon>
        <taxon>Gammaproteobacteria</taxon>
        <taxon>Lysobacterales</taxon>
        <taxon>Rhodanobacteraceae</taxon>
        <taxon>Dyella</taxon>
    </lineage>
</organism>
<dbReference type="InterPro" id="IPR016980">
    <property type="entry name" value="S-AdoMet-dep_MeTrfase_Alr7345"/>
</dbReference>
<dbReference type="Gene3D" id="3.40.50.150">
    <property type="entry name" value="Vaccinia Virus protein VP39"/>
    <property type="match status" value="1"/>
</dbReference>
<dbReference type="PIRSF" id="PIRSF031679">
    <property type="entry name" value="Mtase_Alr7345_prd"/>
    <property type="match status" value="1"/>
</dbReference>
<evidence type="ECO:0000313" key="3">
    <source>
        <dbReference type="Proteomes" id="UP001620405"/>
    </source>
</evidence>
<evidence type="ECO:0000256" key="1">
    <source>
        <dbReference type="SAM" id="SignalP"/>
    </source>
</evidence>
<dbReference type="GO" id="GO:0032259">
    <property type="term" value="P:methylation"/>
    <property type="evidence" value="ECO:0007669"/>
    <property type="project" value="UniProtKB-KW"/>
</dbReference>
<feature type="signal peptide" evidence="1">
    <location>
        <begin position="1"/>
        <end position="26"/>
    </location>
</feature>
<keyword evidence="2" id="KW-0808">Transferase</keyword>
<proteinExistence type="predicted"/>
<dbReference type="InterPro" id="IPR029063">
    <property type="entry name" value="SAM-dependent_MTases_sf"/>
</dbReference>
<accession>A0ABW8IU08</accession>
<comment type="caution">
    <text evidence="2">The sequence shown here is derived from an EMBL/GenBank/DDBJ whole genome shotgun (WGS) entry which is preliminary data.</text>
</comment>